<comment type="caution">
    <text evidence="2">The sequence shown here is derived from an EMBL/GenBank/DDBJ whole genome shotgun (WGS) entry which is preliminary data.</text>
</comment>
<dbReference type="EMBL" id="VLLI01000008">
    <property type="protein sequence ID" value="TWI98731.1"/>
    <property type="molecule type" value="Genomic_DNA"/>
</dbReference>
<accession>A0A562TYP0</accession>
<evidence type="ECO:0000313" key="2">
    <source>
        <dbReference type="EMBL" id="TWI98731.1"/>
    </source>
</evidence>
<feature type="transmembrane region" description="Helical" evidence="1">
    <location>
        <begin position="67"/>
        <end position="85"/>
    </location>
</feature>
<dbReference type="AlphaFoldDB" id="A0A562TYP0"/>
<keyword evidence="1" id="KW-1133">Transmembrane helix</keyword>
<evidence type="ECO:0000313" key="3">
    <source>
        <dbReference type="Proteomes" id="UP000317010"/>
    </source>
</evidence>
<dbReference type="OrthoDB" id="129082at2"/>
<protein>
    <submittedName>
        <fullName evidence="2">Uncharacterized protein</fullName>
    </submittedName>
</protein>
<keyword evidence="3" id="KW-1185">Reference proteome</keyword>
<organism evidence="2 3">
    <name type="scientific">Mucilaginibacter frigoritolerans</name>
    <dbReference type="NCBI Taxonomy" id="652788"/>
    <lineage>
        <taxon>Bacteria</taxon>
        <taxon>Pseudomonadati</taxon>
        <taxon>Bacteroidota</taxon>
        <taxon>Sphingobacteriia</taxon>
        <taxon>Sphingobacteriales</taxon>
        <taxon>Sphingobacteriaceae</taxon>
        <taxon>Mucilaginibacter</taxon>
    </lineage>
</organism>
<reference evidence="2 3" key="1">
    <citation type="submission" date="2019-07" db="EMBL/GenBank/DDBJ databases">
        <title>Genomic Encyclopedia of Archaeal and Bacterial Type Strains, Phase II (KMG-II): from individual species to whole genera.</title>
        <authorList>
            <person name="Goeker M."/>
        </authorList>
    </citation>
    <scope>NUCLEOTIDE SEQUENCE [LARGE SCALE GENOMIC DNA]</scope>
    <source>
        <strain evidence="2 3">ATCC BAA-1854</strain>
    </source>
</reference>
<proteinExistence type="predicted"/>
<keyword evidence="1" id="KW-0472">Membrane</keyword>
<gene>
    <name evidence="2" type="ORF">JN11_02919</name>
</gene>
<feature type="transmembrane region" description="Helical" evidence="1">
    <location>
        <begin position="91"/>
        <end position="109"/>
    </location>
</feature>
<dbReference type="Proteomes" id="UP000317010">
    <property type="component" value="Unassembled WGS sequence"/>
</dbReference>
<keyword evidence="1" id="KW-0812">Transmembrane</keyword>
<dbReference type="RefSeq" id="WP_144913637.1">
    <property type="nucleotide sequence ID" value="NZ_VLLI01000008.1"/>
</dbReference>
<name>A0A562TYP0_9SPHI</name>
<feature type="transmembrane region" description="Helical" evidence="1">
    <location>
        <begin position="36"/>
        <end position="55"/>
    </location>
</feature>
<sequence>MKFISPTIHGLIDYLVVVFLLTSPATFGFTGLLAGFTYVIGIIHLLLTICTEYKLGIFKFIPLTIHSGIELMMGVLLIVIAYTLFSNNSEGKLFYVIFGTVILLTWLFTDYKGIHHKKVETT</sequence>
<evidence type="ECO:0000256" key="1">
    <source>
        <dbReference type="SAM" id="Phobius"/>
    </source>
</evidence>